<dbReference type="Gene3D" id="1.10.3720.10">
    <property type="entry name" value="MetI-like"/>
    <property type="match status" value="1"/>
</dbReference>
<sequence length="310" mass="34184">MTASSEAPQVAAPRSRNPLTTKRSPGAGGRKGHLAVQVFLAVVALVWLFPVLYALLGSFRDYQYTSENGYFSFGGFTLQNYKDAWQQANFSHTMLNSAYITIPGVTLTLFLSCCVAFVVARFSWKFNVVLLGLFTAANLLPPQALLIPVYRMFRAIEVPFWFSESGTLLNSYWGLIAVNVAFQSGFCAFVLSNYMKALPREIYESAVVDGAGVLRQFFQLTLPLCRPPLAALATLEVTWIYNEFFWATVLLQSGDKFPVTSSINNLRGQFFTDNNLVAAGSIVIALPTLIVFFLLQKQFVAGLTLGATKG</sequence>
<keyword evidence="4 7" id="KW-0812">Transmembrane</keyword>
<comment type="similarity">
    <text evidence="7">Belongs to the binding-protein-dependent transport system permease family.</text>
</comment>
<name>A0A1H0RPS0_9MICO</name>
<proteinExistence type="inferred from homology"/>
<dbReference type="OrthoDB" id="9794684at2"/>
<dbReference type="InterPro" id="IPR000515">
    <property type="entry name" value="MetI-like"/>
</dbReference>
<evidence type="ECO:0000256" key="8">
    <source>
        <dbReference type="SAM" id="MobiDB-lite"/>
    </source>
</evidence>
<feature type="region of interest" description="Disordered" evidence="8">
    <location>
        <begin position="1"/>
        <end position="30"/>
    </location>
</feature>
<evidence type="ECO:0000256" key="4">
    <source>
        <dbReference type="ARBA" id="ARBA00022692"/>
    </source>
</evidence>
<reference evidence="11" key="1">
    <citation type="submission" date="2016-10" db="EMBL/GenBank/DDBJ databases">
        <authorList>
            <person name="Varghese N."/>
            <person name="Submissions S."/>
        </authorList>
    </citation>
    <scope>NUCLEOTIDE SEQUENCE [LARGE SCALE GENOMIC DNA]</scope>
    <source>
        <strain evidence="11">DSM 22329</strain>
    </source>
</reference>
<dbReference type="PANTHER" id="PTHR43744">
    <property type="entry name" value="ABC TRANSPORTER PERMEASE PROTEIN MG189-RELATED-RELATED"/>
    <property type="match status" value="1"/>
</dbReference>
<dbReference type="STRING" id="443156.SAMN04489867_2045"/>
<dbReference type="PANTHER" id="PTHR43744:SF8">
    <property type="entry name" value="SN-GLYCEROL-3-PHOSPHATE TRANSPORT SYSTEM PERMEASE PROTEIN UGPE"/>
    <property type="match status" value="1"/>
</dbReference>
<dbReference type="RefSeq" id="WP_091784845.1">
    <property type="nucleotide sequence ID" value="NZ_LT629711.1"/>
</dbReference>
<dbReference type="Proteomes" id="UP000199077">
    <property type="component" value="Chromosome I"/>
</dbReference>
<dbReference type="Pfam" id="PF00528">
    <property type="entry name" value="BPD_transp_1"/>
    <property type="match status" value="1"/>
</dbReference>
<feature type="transmembrane region" description="Helical" evidence="7">
    <location>
        <begin position="276"/>
        <end position="295"/>
    </location>
</feature>
<feature type="transmembrane region" description="Helical" evidence="7">
    <location>
        <begin position="170"/>
        <end position="191"/>
    </location>
</feature>
<dbReference type="GO" id="GO:0005886">
    <property type="term" value="C:plasma membrane"/>
    <property type="evidence" value="ECO:0007669"/>
    <property type="project" value="UniProtKB-SubCell"/>
</dbReference>
<keyword evidence="11" id="KW-1185">Reference proteome</keyword>
<evidence type="ECO:0000256" key="6">
    <source>
        <dbReference type="ARBA" id="ARBA00023136"/>
    </source>
</evidence>
<keyword evidence="2 7" id="KW-0813">Transport</keyword>
<dbReference type="PROSITE" id="PS50928">
    <property type="entry name" value="ABC_TM1"/>
    <property type="match status" value="1"/>
</dbReference>
<dbReference type="SUPFAM" id="SSF161098">
    <property type="entry name" value="MetI-like"/>
    <property type="match status" value="1"/>
</dbReference>
<evidence type="ECO:0000256" key="1">
    <source>
        <dbReference type="ARBA" id="ARBA00004651"/>
    </source>
</evidence>
<dbReference type="InterPro" id="IPR035906">
    <property type="entry name" value="MetI-like_sf"/>
</dbReference>
<feature type="transmembrane region" description="Helical" evidence="7">
    <location>
        <begin position="98"/>
        <end position="119"/>
    </location>
</feature>
<evidence type="ECO:0000256" key="7">
    <source>
        <dbReference type="RuleBase" id="RU363032"/>
    </source>
</evidence>
<accession>A0A1H0RPS0</accession>
<organism evidence="10 11">
    <name type="scientific">Pedococcus dokdonensis</name>
    <dbReference type="NCBI Taxonomy" id="443156"/>
    <lineage>
        <taxon>Bacteria</taxon>
        <taxon>Bacillati</taxon>
        <taxon>Actinomycetota</taxon>
        <taxon>Actinomycetes</taxon>
        <taxon>Micrococcales</taxon>
        <taxon>Intrasporangiaceae</taxon>
        <taxon>Pedococcus</taxon>
    </lineage>
</organism>
<keyword evidence="6 7" id="KW-0472">Membrane</keyword>
<keyword evidence="3" id="KW-1003">Cell membrane</keyword>
<gene>
    <name evidence="10" type="ORF">SAMN04489867_2045</name>
</gene>
<dbReference type="CDD" id="cd06261">
    <property type="entry name" value="TM_PBP2"/>
    <property type="match status" value="1"/>
</dbReference>
<keyword evidence="5 7" id="KW-1133">Transmembrane helix</keyword>
<dbReference type="AlphaFoldDB" id="A0A1H0RPS0"/>
<protein>
    <submittedName>
        <fullName evidence="10">Carbohydrate ABC transporter membrane protein 2, CUT1 family</fullName>
    </submittedName>
</protein>
<evidence type="ECO:0000256" key="3">
    <source>
        <dbReference type="ARBA" id="ARBA00022475"/>
    </source>
</evidence>
<evidence type="ECO:0000256" key="5">
    <source>
        <dbReference type="ARBA" id="ARBA00022989"/>
    </source>
</evidence>
<evidence type="ECO:0000259" key="9">
    <source>
        <dbReference type="PROSITE" id="PS50928"/>
    </source>
</evidence>
<feature type="transmembrane region" description="Helical" evidence="7">
    <location>
        <begin position="34"/>
        <end position="56"/>
    </location>
</feature>
<feature type="transmembrane region" description="Helical" evidence="7">
    <location>
        <begin position="126"/>
        <end position="150"/>
    </location>
</feature>
<evidence type="ECO:0000313" key="10">
    <source>
        <dbReference type="EMBL" id="SDP31409.1"/>
    </source>
</evidence>
<feature type="domain" description="ABC transmembrane type-1" evidence="9">
    <location>
        <begin position="94"/>
        <end position="295"/>
    </location>
</feature>
<dbReference type="GO" id="GO:0055085">
    <property type="term" value="P:transmembrane transport"/>
    <property type="evidence" value="ECO:0007669"/>
    <property type="project" value="InterPro"/>
</dbReference>
<evidence type="ECO:0000256" key="2">
    <source>
        <dbReference type="ARBA" id="ARBA00022448"/>
    </source>
</evidence>
<dbReference type="EMBL" id="LT629711">
    <property type="protein sequence ID" value="SDP31409.1"/>
    <property type="molecule type" value="Genomic_DNA"/>
</dbReference>
<comment type="subcellular location">
    <subcellularLocation>
        <location evidence="1 7">Cell membrane</location>
        <topology evidence="1 7">Multi-pass membrane protein</topology>
    </subcellularLocation>
</comment>
<evidence type="ECO:0000313" key="11">
    <source>
        <dbReference type="Proteomes" id="UP000199077"/>
    </source>
</evidence>